<dbReference type="EMBL" id="GIFC01002777">
    <property type="protein sequence ID" value="MXU84860.1"/>
    <property type="molecule type" value="Transcribed_RNA"/>
</dbReference>
<reference evidence="1" key="1">
    <citation type="submission" date="2019-12" db="EMBL/GenBank/DDBJ databases">
        <title>An insight into the sialome of adult female Ixodes ricinus ticks feeding for 6 days.</title>
        <authorList>
            <person name="Perner J."/>
            <person name="Ribeiro J.M.C."/>
        </authorList>
    </citation>
    <scope>NUCLEOTIDE SEQUENCE</scope>
    <source>
        <strain evidence="1">Semi-engorged</strain>
        <tissue evidence="1">Salivary glands</tissue>
    </source>
</reference>
<sequence>MLWLLSLSSSGALSRGPMLLSSVTAAEEDASVATLSTPGLSSQSILKRVTRGFVARMLRCNRSKCGEEGGFSFRSGSAYSLFT</sequence>
<dbReference type="AlphaFoldDB" id="A0A6B0U867"/>
<protein>
    <submittedName>
        <fullName evidence="1">Putative secreted protein</fullName>
    </submittedName>
</protein>
<name>A0A6B0U867_IXORI</name>
<organism evidence="1">
    <name type="scientific">Ixodes ricinus</name>
    <name type="common">Common tick</name>
    <name type="synonym">Acarus ricinus</name>
    <dbReference type="NCBI Taxonomy" id="34613"/>
    <lineage>
        <taxon>Eukaryota</taxon>
        <taxon>Metazoa</taxon>
        <taxon>Ecdysozoa</taxon>
        <taxon>Arthropoda</taxon>
        <taxon>Chelicerata</taxon>
        <taxon>Arachnida</taxon>
        <taxon>Acari</taxon>
        <taxon>Parasitiformes</taxon>
        <taxon>Ixodida</taxon>
        <taxon>Ixodoidea</taxon>
        <taxon>Ixodidae</taxon>
        <taxon>Ixodinae</taxon>
        <taxon>Ixodes</taxon>
    </lineage>
</organism>
<evidence type="ECO:0000313" key="1">
    <source>
        <dbReference type="EMBL" id="MXU84860.1"/>
    </source>
</evidence>
<accession>A0A6B0U867</accession>
<proteinExistence type="predicted"/>